<accession>A3U3U3</accession>
<dbReference type="Pfam" id="PF11316">
    <property type="entry name" value="Rhamno_transf"/>
    <property type="match status" value="1"/>
</dbReference>
<name>A3U3U3_PSEBH</name>
<gene>
    <name evidence="1" type="ORF">OB2597_03799</name>
</gene>
<comment type="caution">
    <text evidence="1">The sequence shown here is derived from an EMBL/GenBank/DDBJ whole genome shotgun (WGS) entry which is preliminary data.</text>
</comment>
<dbReference type="eggNOG" id="ENOG5032WAK">
    <property type="taxonomic scope" value="Bacteria"/>
</dbReference>
<protein>
    <recommendedName>
        <fullName evidence="3">Rhamnosyl transferase</fullName>
    </recommendedName>
</protein>
<sequence>MIPIVQMRYSYFGESGWRSDASKAKEMLFAPERLEKRFDLFQKFAGQSLRLQEDTGFHLAILTAEDLPRNHLKTLADYVGDHFGDRGAVLARPPGKAFRHFIQHNRSHFPAGSTMMQIVLDDDDALSTDFIARLRDEAAHFRTRLPNEARRFFVSFSKGVSVVYRDDEETPRLFRRDMPYTNLGLTLVSPIEDRANPYSVAHKKVARRFPSLVYNDLRAYYLRVVHGGNDSRAMFDEEQPVNADDLPRLAARFPMLRDVLGDTAAGVAAQ</sequence>
<dbReference type="InterPro" id="IPR021466">
    <property type="entry name" value="Put_rhamnosyl_transferase"/>
</dbReference>
<proteinExistence type="predicted"/>
<dbReference type="HOGENOM" id="CLU_1022793_0_0_5"/>
<dbReference type="RefSeq" id="WP_009805010.1">
    <property type="nucleotide sequence ID" value="NZ_CH724131.1"/>
</dbReference>
<evidence type="ECO:0000313" key="1">
    <source>
        <dbReference type="EMBL" id="EAQ01182.1"/>
    </source>
</evidence>
<reference evidence="1 2" key="1">
    <citation type="journal article" date="2010" name="J. Bacteriol.">
        <title>Genome sequences of Oceanicola granulosus HTCC2516(T) and Oceanicola batsensis HTCC2597(TDelta).</title>
        <authorList>
            <person name="Thrash J.C."/>
            <person name="Cho J.C."/>
            <person name="Vergin K.L."/>
            <person name="Giovannoni S.J."/>
        </authorList>
    </citation>
    <scope>NUCLEOTIDE SEQUENCE [LARGE SCALE GENOMIC DNA]</scope>
    <source>
        <strain evidence="2">ATCC BAA-863 / DSM 15984 / KCTC 12145 / HTCC2597</strain>
    </source>
</reference>
<dbReference type="STRING" id="252305.OB2597_03799"/>
<evidence type="ECO:0000313" key="2">
    <source>
        <dbReference type="Proteomes" id="UP000004318"/>
    </source>
</evidence>
<evidence type="ECO:0008006" key="3">
    <source>
        <dbReference type="Google" id="ProtNLM"/>
    </source>
</evidence>
<keyword evidence="2" id="KW-1185">Reference proteome</keyword>
<dbReference type="Proteomes" id="UP000004318">
    <property type="component" value="Unassembled WGS sequence"/>
</dbReference>
<dbReference type="AlphaFoldDB" id="A3U3U3"/>
<dbReference type="OrthoDB" id="7874906at2"/>
<dbReference type="EMBL" id="AAMO01000017">
    <property type="protein sequence ID" value="EAQ01182.1"/>
    <property type="molecule type" value="Genomic_DNA"/>
</dbReference>
<organism evidence="1 2">
    <name type="scientific">Pseudooceanicola batsensis (strain ATCC BAA-863 / DSM 15984 / KCTC 12145 / HTCC2597)</name>
    <name type="common">Oceanicola batsensis</name>
    <dbReference type="NCBI Taxonomy" id="252305"/>
    <lineage>
        <taxon>Bacteria</taxon>
        <taxon>Pseudomonadati</taxon>
        <taxon>Pseudomonadota</taxon>
        <taxon>Alphaproteobacteria</taxon>
        <taxon>Rhodobacterales</taxon>
        <taxon>Paracoccaceae</taxon>
        <taxon>Pseudooceanicola</taxon>
    </lineage>
</organism>